<dbReference type="FunFam" id="3.30.160.60:FF:000446">
    <property type="entry name" value="Zinc finger protein"/>
    <property type="match status" value="1"/>
</dbReference>
<dbReference type="PROSITE" id="PS50157">
    <property type="entry name" value="ZINC_FINGER_C2H2_2"/>
    <property type="match status" value="4"/>
</dbReference>
<evidence type="ECO:0000256" key="5">
    <source>
        <dbReference type="ARBA" id="ARBA00022833"/>
    </source>
</evidence>
<keyword evidence="6" id="KW-0539">Nucleus</keyword>
<dbReference type="InterPro" id="IPR036236">
    <property type="entry name" value="Znf_C2H2_sf"/>
</dbReference>
<evidence type="ECO:0000256" key="3">
    <source>
        <dbReference type="ARBA" id="ARBA00022737"/>
    </source>
</evidence>
<keyword evidence="3" id="KW-0677">Repeat</keyword>
<organism evidence="9 10">
    <name type="scientific">Rhodosorus marinus</name>
    <dbReference type="NCBI Taxonomy" id="101924"/>
    <lineage>
        <taxon>Eukaryota</taxon>
        <taxon>Rhodophyta</taxon>
        <taxon>Stylonematophyceae</taxon>
        <taxon>Stylonematales</taxon>
        <taxon>Stylonemataceae</taxon>
        <taxon>Rhodosorus</taxon>
    </lineage>
</organism>
<accession>A0AAV8UY56</accession>
<comment type="caution">
    <text evidence="9">The sequence shown here is derived from an EMBL/GenBank/DDBJ whole genome shotgun (WGS) entry which is preliminary data.</text>
</comment>
<evidence type="ECO:0000256" key="7">
    <source>
        <dbReference type="PROSITE-ProRule" id="PRU00042"/>
    </source>
</evidence>
<evidence type="ECO:0000256" key="4">
    <source>
        <dbReference type="ARBA" id="ARBA00022771"/>
    </source>
</evidence>
<evidence type="ECO:0000256" key="6">
    <source>
        <dbReference type="ARBA" id="ARBA00023242"/>
    </source>
</evidence>
<keyword evidence="2" id="KW-0479">Metal-binding</keyword>
<dbReference type="PANTHER" id="PTHR16515">
    <property type="entry name" value="PR DOMAIN ZINC FINGER PROTEIN"/>
    <property type="match status" value="1"/>
</dbReference>
<evidence type="ECO:0000256" key="2">
    <source>
        <dbReference type="ARBA" id="ARBA00022723"/>
    </source>
</evidence>
<evidence type="ECO:0000313" key="10">
    <source>
        <dbReference type="Proteomes" id="UP001157974"/>
    </source>
</evidence>
<keyword evidence="5" id="KW-0862">Zinc</keyword>
<dbReference type="Gene3D" id="3.30.160.60">
    <property type="entry name" value="Classic Zinc Finger"/>
    <property type="match status" value="4"/>
</dbReference>
<dbReference type="SUPFAM" id="SSF57667">
    <property type="entry name" value="beta-beta-alpha zinc fingers"/>
    <property type="match status" value="2"/>
</dbReference>
<dbReference type="AlphaFoldDB" id="A0AAV8UY56"/>
<dbReference type="InterPro" id="IPR050331">
    <property type="entry name" value="Zinc_finger"/>
</dbReference>
<proteinExistence type="predicted"/>
<reference evidence="9 10" key="1">
    <citation type="journal article" date="2023" name="Nat. Commun.">
        <title>Origin of minicircular mitochondrial genomes in red algae.</title>
        <authorList>
            <person name="Lee Y."/>
            <person name="Cho C.H."/>
            <person name="Lee Y.M."/>
            <person name="Park S.I."/>
            <person name="Yang J.H."/>
            <person name="West J.A."/>
            <person name="Bhattacharya D."/>
            <person name="Yoon H.S."/>
        </authorList>
    </citation>
    <scope>NUCLEOTIDE SEQUENCE [LARGE SCALE GENOMIC DNA]</scope>
    <source>
        <strain evidence="9 10">CCMP1338</strain>
        <tissue evidence="9">Whole cell</tissue>
    </source>
</reference>
<keyword evidence="4 7" id="KW-0863">Zinc-finger</keyword>
<feature type="domain" description="C2H2-type" evidence="8">
    <location>
        <begin position="394"/>
        <end position="418"/>
    </location>
</feature>
<keyword evidence="10" id="KW-1185">Reference proteome</keyword>
<dbReference type="InterPro" id="IPR013087">
    <property type="entry name" value="Znf_C2H2_type"/>
</dbReference>
<protein>
    <recommendedName>
        <fullName evidence="8">C2H2-type domain-containing protein</fullName>
    </recommendedName>
</protein>
<feature type="domain" description="C2H2-type" evidence="8">
    <location>
        <begin position="336"/>
        <end position="364"/>
    </location>
</feature>
<dbReference type="PROSITE" id="PS00028">
    <property type="entry name" value="ZINC_FINGER_C2H2_1"/>
    <property type="match status" value="4"/>
</dbReference>
<dbReference type="Pfam" id="PF00096">
    <property type="entry name" value="zf-C2H2"/>
    <property type="match status" value="4"/>
</dbReference>
<dbReference type="SMART" id="SM00355">
    <property type="entry name" value="ZnF_C2H2"/>
    <property type="match status" value="4"/>
</dbReference>
<dbReference type="GO" id="GO:0010468">
    <property type="term" value="P:regulation of gene expression"/>
    <property type="evidence" value="ECO:0007669"/>
    <property type="project" value="TreeGrafter"/>
</dbReference>
<feature type="domain" description="C2H2-type" evidence="8">
    <location>
        <begin position="365"/>
        <end position="393"/>
    </location>
</feature>
<dbReference type="EMBL" id="JAMWBK010000004">
    <property type="protein sequence ID" value="KAJ8906272.1"/>
    <property type="molecule type" value="Genomic_DNA"/>
</dbReference>
<dbReference type="GO" id="GO:0005634">
    <property type="term" value="C:nucleus"/>
    <property type="evidence" value="ECO:0007669"/>
    <property type="project" value="UniProtKB-SubCell"/>
</dbReference>
<dbReference type="PANTHER" id="PTHR16515:SF49">
    <property type="entry name" value="GASTRULA ZINC FINGER PROTEIN XLCGF49.1-LIKE-RELATED"/>
    <property type="match status" value="1"/>
</dbReference>
<name>A0AAV8UY56_9RHOD</name>
<gene>
    <name evidence="9" type="ORF">NDN08_002765</name>
</gene>
<evidence type="ECO:0000259" key="8">
    <source>
        <dbReference type="PROSITE" id="PS50157"/>
    </source>
</evidence>
<comment type="subcellular location">
    <subcellularLocation>
        <location evidence="1">Nucleus</location>
    </subcellularLocation>
</comment>
<feature type="domain" description="C2H2-type" evidence="8">
    <location>
        <begin position="307"/>
        <end position="335"/>
    </location>
</feature>
<dbReference type="GO" id="GO:0008270">
    <property type="term" value="F:zinc ion binding"/>
    <property type="evidence" value="ECO:0007669"/>
    <property type="project" value="UniProtKB-KW"/>
</dbReference>
<evidence type="ECO:0000313" key="9">
    <source>
        <dbReference type="EMBL" id="KAJ8906272.1"/>
    </source>
</evidence>
<evidence type="ECO:0000256" key="1">
    <source>
        <dbReference type="ARBA" id="ARBA00004123"/>
    </source>
</evidence>
<dbReference type="Proteomes" id="UP001157974">
    <property type="component" value="Unassembled WGS sequence"/>
</dbReference>
<sequence>MSDSRPDQWIPDEKMMQWLYGDIPDLPFKFERGTLLENSRLKPWGEENALELPSEWTPLFVPQYAEKGVLFGTLFGGRGMLSTVFPLQIGKYSRYCIDFRAEFMTIYVCHKSVAGSVELMSVHFNHIGDTRCRNAVYLQNNPEQVFFKFDVREKRLCLFCASRGFVCECTESMRTRALADVMHPYKRSGLSYSNCSDQVMLSAMLSTTFSQLLRAKYTLEGRIAVREDFEVNKLTYRHIQFPKKYGCIRDGSVVRAARSAHAQMYFSSKTPSSALFLTDGATLSDRASDRQNSSSNSARLIDVDGMNSCSECGAQFTRKHDAERHYRSIHLGERNFQCSVCSRRFVHRTHLREHVASVHYKLNPATCPECGKGFVSKSKVNRHILSVHKNQKQYSCGVCGKAFSQRWDFKKHAQKHCI</sequence>